<accession>A0A2S6GZC2</accession>
<dbReference type="Gene3D" id="3.30.70.2390">
    <property type="match status" value="1"/>
</dbReference>
<feature type="compositionally biased region" description="Low complexity" evidence="1">
    <location>
        <begin position="45"/>
        <end position="58"/>
    </location>
</feature>
<dbReference type="AlphaFoldDB" id="A0A2S6GZC2"/>
<evidence type="ECO:0000256" key="2">
    <source>
        <dbReference type="SAM" id="Phobius"/>
    </source>
</evidence>
<keyword evidence="2" id="KW-0812">Transmembrane</keyword>
<evidence type="ECO:0000259" key="3">
    <source>
        <dbReference type="Pfam" id="PF13399"/>
    </source>
</evidence>
<evidence type="ECO:0000313" key="5">
    <source>
        <dbReference type="Proteomes" id="UP000239203"/>
    </source>
</evidence>
<dbReference type="RefSeq" id="WP_104477630.1">
    <property type="nucleotide sequence ID" value="NZ_CP154825.1"/>
</dbReference>
<keyword evidence="2" id="KW-1133">Transmembrane helix</keyword>
<dbReference type="InterPro" id="IPR027381">
    <property type="entry name" value="LytR/CpsA/Psr_C"/>
</dbReference>
<feature type="compositionally biased region" description="Low complexity" evidence="1">
    <location>
        <begin position="98"/>
        <end position="116"/>
    </location>
</feature>
<evidence type="ECO:0000313" key="4">
    <source>
        <dbReference type="EMBL" id="PPK70584.1"/>
    </source>
</evidence>
<dbReference type="EMBL" id="PTIX01000002">
    <property type="protein sequence ID" value="PPK70584.1"/>
    <property type="molecule type" value="Genomic_DNA"/>
</dbReference>
<organism evidence="4 5">
    <name type="scientific">Actinokineospora auranticolor</name>
    <dbReference type="NCBI Taxonomy" id="155976"/>
    <lineage>
        <taxon>Bacteria</taxon>
        <taxon>Bacillati</taxon>
        <taxon>Actinomycetota</taxon>
        <taxon>Actinomycetes</taxon>
        <taxon>Pseudonocardiales</taxon>
        <taxon>Pseudonocardiaceae</taxon>
        <taxon>Actinokineospora</taxon>
    </lineage>
</organism>
<feature type="region of interest" description="Disordered" evidence="1">
    <location>
        <begin position="38"/>
        <end position="118"/>
    </location>
</feature>
<gene>
    <name evidence="4" type="ORF">CLV40_102499</name>
</gene>
<dbReference type="OrthoDB" id="4427486at2"/>
<evidence type="ECO:0000256" key="1">
    <source>
        <dbReference type="SAM" id="MobiDB-lite"/>
    </source>
</evidence>
<proteinExistence type="predicted"/>
<keyword evidence="2" id="KW-0472">Membrane</keyword>
<feature type="compositionally biased region" description="Low complexity" evidence="1">
    <location>
        <begin position="67"/>
        <end position="91"/>
    </location>
</feature>
<sequence length="211" mass="21492">MTTDPGGSARTGRVVGLTLLAVAAASAVIGVITLLDGDDTGGGQAATTPPAVTTTTALPIPPSGDLTTSVPTPSKPATTAPTTTSAPANPTTNPPAGTPTQQPTQPGQQPGAPTEPLRVYNNSTIEGLAHRAANDLAAKGWQITQVGAYRGLIPHTTVFYEPGTSQEAAAHKLGDEYGFQVEPRFDGIKDASPGLILIVTKDYGTTRDNNK</sequence>
<feature type="domain" description="LytR/CpsA/Psr regulator C-terminal" evidence="3">
    <location>
        <begin position="117"/>
        <end position="203"/>
    </location>
</feature>
<feature type="transmembrane region" description="Helical" evidence="2">
    <location>
        <begin position="14"/>
        <end position="35"/>
    </location>
</feature>
<name>A0A2S6GZC2_9PSEU</name>
<protein>
    <submittedName>
        <fullName evidence="4">LytR cell envelope-related transcriptional attenuator</fullName>
    </submittedName>
</protein>
<dbReference type="Proteomes" id="UP000239203">
    <property type="component" value="Unassembled WGS sequence"/>
</dbReference>
<keyword evidence="5" id="KW-1185">Reference proteome</keyword>
<reference evidence="4 5" key="1">
    <citation type="submission" date="2018-02" db="EMBL/GenBank/DDBJ databases">
        <title>Genomic Encyclopedia of Archaeal and Bacterial Type Strains, Phase II (KMG-II): from individual species to whole genera.</title>
        <authorList>
            <person name="Goeker M."/>
        </authorList>
    </citation>
    <scope>NUCLEOTIDE SEQUENCE [LARGE SCALE GENOMIC DNA]</scope>
    <source>
        <strain evidence="4 5">YU 961-1</strain>
    </source>
</reference>
<comment type="caution">
    <text evidence="4">The sequence shown here is derived from an EMBL/GenBank/DDBJ whole genome shotgun (WGS) entry which is preliminary data.</text>
</comment>
<dbReference type="Pfam" id="PF13399">
    <property type="entry name" value="LytR_C"/>
    <property type="match status" value="1"/>
</dbReference>